<dbReference type="KEGG" id="mhl:MHLP_03675"/>
<protein>
    <submittedName>
        <fullName evidence="1">Uncharacterized protein</fullName>
    </submittedName>
</protein>
<evidence type="ECO:0000313" key="2">
    <source>
        <dbReference type="Proteomes" id="UP000006502"/>
    </source>
</evidence>
<evidence type="ECO:0000313" key="1">
    <source>
        <dbReference type="EMBL" id="AFO52315.1"/>
    </source>
</evidence>
<accession>I7BAI3</accession>
<reference evidence="2" key="2">
    <citation type="submission" date="2012-07" db="EMBL/GenBank/DDBJ databases">
        <title>Complete genome sequence of 'Candidatus Mycoplasma haemolamae'.</title>
        <authorList>
            <person name="Guimaraes A.M.S."/>
            <person name="Toth B."/>
            <person name="Santos A.P."/>
            <person name="Nascimento N.C."/>
            <person name="Sojka J.E."/>
            <person name="Messick J.B."/>
        </authorList>
    </citation>
    <scope>NUCLEOTIDE SEQUENCE [LARGE SCALE GENOMIC DNA]</scope>
    <source>
        <strain evidence="2">Purdue</strain>
    </source>
</reference>
<reference evidence="1 2" key="1">
    <citation type="journal article" date="2012" name="J. Bacteriol.">
        <title>Genome Sequence of "Candidatus Mycoplasma haemolamae" Strain Purdue, a Red Blood Cell Pathogen of Alpacas (Vicugna pacos) and Llamas (Lama glama).</title>
        <authorList>
            <person name="Guimaraes A.M."/>
            <person name="Toth B."/>
            <person name="Santos A.P."/>
            <person name="do Nascimento N.C."/>
            <person name="Kritchevsky J.E."/>
            <person name="Messick J.B."/>
        </authorList>
    </citation>
    <scope>NUCLEOTIDE SEQUENCE [LARGE SCALE GENOMIC DNA]</scope>
    <source>
        <strain evidence="1 2">Purdue</strain>
    </source>
</reference>
<dbReference type="PATRIC" id="fig|1212765.3.peg.835"/>
<name>I7BAI3_MYCHA</name>
<dbReference type="AlphaFoldDB" id="I7BAI3"/>
<gene>
    <name evidence="1" type="ordered locus">MHLP_03675</name>
</gene>
<dbReference type="Proteomes" id="UP000006502">
    <property type="component" value="Chromosome"/>
</dbReference>
<dbReference type="STRING" id="1212765.MHLP_03675"/>
<organism evidence="1 2">
    <name type="scientific">Mycoplasma haematolamae (strain Purdue)</name>
    <dbReference type="NCBI Taxonomy" id="1212765"/>
    <lineage>
        <taxon>Bacteria</taxon>
        <taxon>Bacillati</taxon>
        <taxon>Mycoplasmatota</taxon>
        <taxon>Mollicutes</taxon>
        <taxon>Mycoplasmataceae</taxon>
        <taxon>Mycoplasma</taxon>
    </lineage>
</organism>
<keyword evidence="2" id="KW-1185">Reference proteome</keyword>
<sequence>MAIRGTAAFFVAAIPTMGASSYAVMYTNPPVSEKTFNKLTKAVGLPPPSSKKSTGLQTLKEALDTRKEDKFQYSEEVKAEIYQRLLERPDLAPKKLSFIDKALKTVDKELKEGKVKEEAIRELSLVYIPVGWENRELWELAYRHHGQYSWLGTSDHRETDKPSWWERHLKDKYKNYWRDKLLGTFK</sequence>
<dbReference type="EMBL" id="CP003731">
    <property type="protein sequence ID" value="AFO52315.1"/>
    <property type="molecule type" value="Genomic_DNA"/>
</dbReference>
<dbReference type="HOGENOM" id="CLU_1287688_0_0_14"/>
<proteinExistence type="predicted"/>